<keyword evidence="1" id="KW-0175">Coiled coil</keyword>
<reference evidence="2" key="1">
    <citation type="submission" date="2012-09" db="EMBL/GenBank/DDBJ databases">
        <authorList>
            <person name="Martin A.A."/>
        </authorList>
    </citation>
    <scope>NUCLEOTIDE SEQUENCE</scope>
</reference>
<organism evidence="2 3">
    <name type="scientific">Angiostrongylus cantonensis</name>
    <name type="common">Rat lungworm</name>
    <dbReference type="NCBI Taxonomy" id="6313"/>
    <lineage>
        <taxon>Eukaryota</taxon>
        <taxon>Metazoa</taxon>
        <taxon>Ecdysozoa</taxon>
        <taxon>Nematoda</taxon>
        <taxon>Chromadorea</taxon>
        <taxon>Rhabditida</taxon>
        <taxon>Rhabditina</taxon>
        <taxon>Rhabditomorpha</taxon>
        <taxon>Strongyloidea</taxon>
        <taxon>Metastrongylidae</taxon>
        <taxon>Angiostrongylus</taxon>
    </lineage>
</organism>
<evidence type="ECO:0000313" key="2">
    <source>
        <dbReference type="Proteomes" id="UP000035642"/>
    </source>
</evidence>
<accession>A0A0K0D3I5</accession>
<protein>
    <submittedName>
        <fullName evidence="3">Prohibitin</fullName>
    </submittedName>
</protein>
<evidence type="ECO:0000256" key="1">
    <source>
        <dbReference type="SAM" id="Coils"/>
    </source>
</evidence>
<reference evidence="3" key="2">
    <citation type="submission" date="2017-02" db="UniProtKB">
        <authorList>
            <consortium name="WormBaseParasite"/>
        </authorList>
    </citation>
    <scope>IDENTIFICATION</scope>
</reference>
<dbReference type="AlphaFoldDB" id="A0A0K0D3I5"/>
<dbReference type="STRING" id="6313.A0A0K0D3I5"/>
<name>A0A0K0D3I5_ANGCA</name>
<sequence length="190" mass="21846">LKKMSRWFFFTYVVYGRMGSLKGVLFDFSAYHSERLVTPLAHDGTVLFNSVHLCRQFTLFLNFEDENFSSVKIIPSIAALFLGVYFLYFEELKLQGQIGSIAMKRIKERTALIEEIAREIPYQRPLYIQVEQEELQVETKLENGNNVLNAAQKLVEKTEQQAEVLEKAARTSPETGPNHLQISVPKVVEL</sequence>
<feature type="coiled-coil region" evidence="1">
    <location>
        <begin position="141"/>
        <end position="168"/>
    </location>
</feature>
<dbReference type="Proteomes" id="UP000035642">
    <property type="component" value="Unassembled WGS sequence"/>
</dbReference>
<proteinExistence type="predicted"/>
<keyword evidence="2" id="KW-1185">Reference proteome</keyword>
<evidence type="ECO:0000313" key="3">
    <source>
        <dbReference type="WBParaSite" id="ACAC_0000463001-mRNA-1"/>
    </source>
</evidence>
<dbReference type="WBParaSite" id="ACAC_0000463001-mRNA-1">
    <property type="protein sequence ID" value="ACAC_0000463001-mRNA-1"/>
    <property type="gene ID" value="ACAC_0000463001"/>
</dbReference>